<dbReference type="AlphaFoldDB" id="A6KPH6"/>
<protein>
    <submittedName>
        <fullName evidence="1">RCG57228, isoform CRA_d</fullName>
    </submittedName>
</protein>
<gene>
    <name evidence="1" type="ORF">rCG_57228</name>
</gene>
<reference evidence="1 2" key="1">
    <citation type="submission" date="2005-09" db="EMBL/GenBank/DDBJ databases">
        <authorList>
            <person name="Mural R.J."/>
            <person name="Li P.W."/>
            <person name="Adams M.D."/>
            <person name="Amanatides P.G."/>
            <person name="Baden-Tillson H."/>
            <person name="Barnstead M."/>
            <person name="Chin S.H."/>
            <person name="Dew I."/>
            <person name="Evans C.A."/>
            <person name="Ferriera S."/>
            <person name="Flanigan M."/>
            <person name="Fosler C."/>
            <person name="Glodek A."/>
            <person name="Gu Z."/>
            <person name="Holt R.A."/>
            <person name="Jennings D."/>
            <person name="Kraft C.L."/>
            <person name="Lu F."/>
            <person name="Nguyen T."/>
            <person name="Nusskern D.R."/>
            <person name="Pfannkoch C.M."/>
            <person name="Sitter C."/>
            <person name="Sutton G.G."/>
            <person name="Venter J.C."/>
            <person name="Wang Z."/>
            <person name="Woodage T."/>
            <person name="Zheng X.H."/>
            <person name="Zhong F."/>
        </authorList>
    </citation>
    <scope>NUCLEOTIDE SEQUENCE [LARGE SCALE GENOMIC DNA]</scope>
    <source>
        <strain>BN</strain>
        <strain evidence="2">Sprague-Dawley</strain>
    </source>
</reference>
<evidence type="ECO:0000313" key="2">
    <source>
        <dbReference type="Proteomes" id="UP000234681"/>
    </source>
</evidence>
<organism evidence="1 2">
    <name type="scientific">Rattus norvegicus</name>
    <name type="common">Rat</name>
    <dbReference type="NCBI Taxonomy" id="10116"/>
    <lineage>
        <taxon>Eukaryota</taxon>
        <taxon>Metazoa</taxon>
        <taxon>Chordata</taxon>
        <taxon>Craniata</taxon>
        <taxon>Vertebrata</taxon>
        <taxon>Euteleostomi</taxon>
        <taxon>Mammalia</taxon>
        <taxon>Eutheria</taxon>
        <taxon>Euarchontoglires</taxon>
        <taxon>Glires</taxon>
        <taxon>Rodentia</taxon>
        <taxon>Myomorpha</taxon>
        <taxon>Muroidea</taxon>
        <taxon>Muridae</taxon>
        <taxon>Murinae</taxon>
        <taxon>Rattus</taxon>
    </lineage>
</organism>
<proteinExistence type="predicted"/>
<accession>A6KPH6</accession>
<dbReference type="EMBL" id="CH474079">
    <property type="protein sequence ID" value="EDL83990.1"/>
    <property type="molecule type" value="Genomic_DNA"/>
</dbReference>
<sequence>MNSRVPALGDVAVFELSLPWPLPLYLYSCE</sequence>
<evidence type="ECO:0000313" key="1">
    <source>
        <dbReference type="EMBL" id="EDL83990.1"/>
    </source>
</evidence>
<name>A6KPH6_RAT</name>
<dbReference type="Proteomes" id="UP000234681">
    <property type="component" value="Chromosome 14"/>
</dbReference>